<sequence length="310" mass="33000">MFKQTMQAIQVHEYGDVDQLKLAVVARPEPQAGEVLVRVHAAGVNPIDWKVRQGLRKHLVPMQFPYIPGMEIAGVVEGVGPDVTTLQIEQAVYGRSTTGAYAEYAVAAERMLALKPQSLSFDEAASIPVGATTAWQGLFESGKLEKGQRVVIVGAAGGVGLFAVQLASQRGIHVIATASGANVDFVCSLGAETIIDYTTTSLANVVHDVDCVFDTVGSTLETSAQVLKRGGILVALSGQPLIERAKERGIQVVASHTQIESEMLKNIARLIDEGHLKTAIKDTFPLSQASQAHVLGQQGHGRGRIVLHIA</sequence>
<dbReference type="EMBL" id="BNJK01000001">
    <property type="protein sequence ID" value="GHO90218.1"/>
    <property type="molecule type" value="Genomic_DNA"/>
</dbReference>
<dbReference type="InterPro" id="IPR013154">
    <property type="entry name" value="ADH-like_N"/>
</dbReference>
<dbReference type="InterPro" id="IPR052733">
    <property type="entry name" value="Chloroplast_QOR"/>
</dbReference>
<reference evidence="2" key="1">
    <citation type="submission" date="2020-10" db="EMBL/GenBank/DDBJ databases">
        <title>Taxonomic study of unclassified bacteria belonging to the class Ktedonobacteria.</title>
        <authorList>
            <person name="Yabe S."/>
            <person name="Wang C.M."/>
            <person name="Zheng Y."/>
            <person name="Sakai Y."/>
            <person name="Cavaletti L."/>
            <person name="Monciardini P."/>
            <person name="Donadio S."/>
        </authorList>
    </citation>
    <scope>NUCLEOTIDE SEQUENCE</scope>
    <source>
        <strain evidence="2">ID150040</strain>
    </source>
</reference>
<dbReference type="InterPro" id="IPR011032">
    <property type="entry name" value="GroES-like_sf"/>
</dbReference>
<dbReference type="InterPro" id="IPR020843">
    <property type="entry name" value="ER"/>
</dbReference>
<dbReference type="Gene3D" id="3.40.50.720">
    <property type="entry name" value="NAD(P)-binding Rossmann-like Domain"/>
    <property type="match status" value="1"/>
</dbReference>
<comment type="caution">
    <text evidence="2">The sequence shown here is derived from an EMBL/GenBank/DDBJ whole genome shotgun (WGS) entry which is preliminary data.</text>
</comment>
<dbReference type="PANTHER" id="PTHR44013">
    <property type="entry name" value="ZINC-TYPE ALCOHOL DEHYDROGENASE-LIKE PROTEIN C16A3.02C"/>
    <property type="match status" value="1"/>
</dbReference>
<dbReference type="Gene3D" id="3.90.180.10">
    <property type="entry name" value="Medium-chain alcohol dehydrogenases, catalytic domain"/>
    <property type="match status" value="1"/>
</dbReference>
<dbReference type="RefSeq" id="WP_220201197.1">
    <property type="nucleotide sequence ID" value="NZ_BNJK01000001.1"/>
</dbReference>
<organism evidence="2 3">
    <name type="scientific">Reticulibacter mediterranei</name>
    <dbReference type="NCBI Taxonomy" id="2778369"/>
    <lineage>
        <taxon>Bacteria</taxon>
        <taxon>Bacillati</taxon>
        <taxon>Chloroflexota</taxon>
        <taxon>Ktedonobacteria</taxon>
        <taxon>Ktedonobacterales</taxon>
        <taxon>Reticulibacteraceae</taxon>
        <taxon>Reticulibacter</taxon>
    </lineage>
</organism>
<accession>A0A8J3MZ97</accession>
<dbReference type="Proteomes" id="UP000597444">
    <property type="component" value="Unassembled WGS sequence"/>
</dbReference>
<dbReference type="SUPFAM" id="SSF50129">
    <property type="entry name" value="GroES-like"/>
    <property type="match status" value="1"/>
</dbReference>
<gene>
    <name evidence="2" type="ORF">KSF_002660</name>
</gene>
<name>A0A8J3MZ97_9CHLR</name>
<evidence type="ECO:0000259" key="1">
    <source>
        <dbReference type="SMART" id="SM00829"/>
    </source>
</evidence>
<proteinExistence type="predicted"/>
<feature type="domain" description="Enoyl reductase (ER)" evidence="1">
    <location>
        <begin position="15"/>
        <end position="307"/>
    </location>
</feature>
<dbReference type="Pfam" id="PF13602">
    <property type="entry name" value="ADH_zinc_N_2"/>
    <property type="match status" value="1"/>
</dbReference>
<dbReference type="SUPFAM" id="SSF51735">
    <property type="entry name" value="NAD(P)-binding Rossmann-fold domains"/>
    <property type="match status" value="1"/>
</dbReference>
<dbReference type="CDD" id="cd05289">
    <property type="entry name" value="MDR_like_2"/>
    <property type="match status" value="1"/>
</dbReference>
<dbReference type="SMART" id="SM00829">
    <property type="entry name" value="PKS_ER"/>
    <property type="match status" value="1"/>
</dbReference>
<protein>
    <submittedName>
        <fullName evidence="2">Oxidoreductase</fullName>
    </submittedName>
</protein>
<evidence type="ECO:0000313" key="3">
    <source>
        <dbReference type="Proteomes" id="UP000597444"/>
    </source>
</evidence>
<dbReference type="InterPro" id="IPR036291">
    <property type="entry name" value="NAD(P)-bd_dom_sf"/>
</dbReference>
<keyword evidence="3" id="KW-1185">Reference proteome</keyword>
<dbReference type="PANTHER" id="PTHR44013:SF1">
    <property type="entry name" value="ZINC-TYPE ALCOHOL DEHYDROGENASE-LIKE PROTEIN C16A3.02C"/>
    <property type="match status" value="1"/>
</dbReference>
<dbReference type="AlphaFoldDB" id="A0A8J3MZ97"/>
<dbReference type="GO" id="GO:0016491">
    <property type="term" value="F:oxidoreductase activity"/>
    <property type="evidence" value="ECO:0007669"/>
    <property type="project" value="InterPro"/>
</dbReference>
<dbReference type="Pfam" id="PF08240">
    <property type="entry name" value="ADH_N"/>
    <property type="match status" value="1"/>
</dbReference>
<evidence type="ECO:0000313" key="2">
    <source>
        <dbReference type="EMBL" id="GHO90218.1"/>
    </source>
</evidence>